<comment type="caution">
    <text evidence="3">The sequence shown here is derived from an EMBL/GenBank/DDBJ whole genome shotgun (WGS) entry which is preliminary data.</text>
</comment>
<dbReference type="InterPro" id="IPR013762">
    <property type="entry name" value="Integrase-like_cat_sf"/>
</dbReference>
<proteinExistence type="predicted"/>
<dbReference type="Pfam" id="PF00589">
    <property type="entry name" value="Phage_integrase"/>
    <property type="match status" value="1"/>
</dbReference>
<reference evidence="3 4" key="1">
    <citation type="submission" date="2021-05" db="EMBL/GenBank/DDBJ databases">
        <title>Mycobacterium acidophilum sp. nov., an extremely acid-tolerant member of the genus Mycobacterium.</title>
        <authorList>
            <person name="Xia J."/>
        </authorList>
    </citation>
    <scope>NUCLEOTIDE SEQUENCE [LARGE SCALE GENOMIC DNA]</scope>
    <source>
        <strain evidence="3 4">M1</strain>
    </source>
</reference>
<evidence type="ECO:0000313" key="3">
    <source>
        <dbReference type="EMBL" id="MBS9533537.1"/>
    </source>
</evidence>
<sequence>MSHLDEHCRWMMRAGRTARTVKLRRMYMQYLADFLGFDPARATQADLEAWQDSIAVTQLRYSTAMVRPYFAYIQAAGVRPDNPTTLLVTPRAKKRLPRPIEFEDLRRAVRDAPTPRLRAWLILAVYAGLRATEIARLTVDCFQEAEDGTVYIRLTQTKGDYPRVSALPAWAWKLVKPTLADDGLCFRRLRGSGPVTAQQVSQAANDWLHQSGTSSTFHSLRHWAGSSGIEHCDVRVVQEFLGHMDLAMTSLYTAVRPRRIAEMVNSFPRIDVSGELVAAPVARLHEADR</sequence>
<dbReference type="PANTHER" id="PTHR30349">
    <property type="entry name" value="PHAGE INTEGRASE-RELATED"/>
    <property type="match status" value="1"/>
</dbReference>
<evidence type="ECO:0000313" key="4">
    <source>
        <dbReference type="Proteomes" id="UP001519535"/>
    </source>
</evidence>
<dbReference type="InterPro" id="IPR050090">
    <property type="entry name" value="Tyrosine_recombinase_XerCD"/>
</dbReference>
<organism evidence="3 4">
    <name type="scientific">Mycolicibacter acidiphilus</name>
    <dbReference type="NCBI Taxonomy" id="2835306"/>
    <lineage>
        <taxon>Bacteria</taxon>
        <taxon>Bacillati</taxon>
        <taxon>Actinomycetota</taxon>
        <taxon>Actinomycetes</taxon>
        <taxon>Mycobacteriales</taxon>
        <taxon>Mycobacteriaceae</taxon>
        <taxon>Mycolicibacter</taxon>
    </lineage>
</organism>
<dbReference type="PANTHER" id="PTHR30349:SF88">
    <property type="entry name" value="BLL1584 PROTEIN"/>
    <property type="match status" value="1"/>
</dbReference>
<dbReference type="PROSITE" id="PS51898">
    <property type="entry name" value="TYR_RECOMBINASE"/>
    <property type="match status" value="1"/>
</dbReference>
<dbReference type="Proteomes" id="UP001519535">
    <property type="component" value="Unassembled WGS sequence"/>
</dbReference>
<dbReference type="Gene3D" id="1.10.443.10">
    <property type="entry name" value="Intergrase catalytic core"/>
    <property type="match status" value="1"/>
</dbReference>
<evidence type="ECO:0000259" key="2">
    <source>
        <dbReference type="PROSITE" id="PS51898"/>
    </source>
</evidence>
<accession>A0ABS5RGX2</accession>
<feature type="domain" description="Tyr recombinase" evidence="2">
    <location>
        <begin position="95"/>
        <end position="265"/>
    </location>
</feature>
<dbReference type="EMBL" id="JAHCLR010000012">
    <property type="protein sequence ID" value="MBS9533537.1"/>
    <property type="molecule type" value="Genomic_DNA"/>
</dbReference>
<evidence type="ECO:0000256" key="1">
    <source>
        <dbReference type="ARBA" id="ARBA00023172"/>
    </source>
</evidence>
<name>A0ABS5RGX2_9MYCO</name>
<dbReference type="SUPFAM" id="SSF56349">
    <property type="entry name" value="DNA breaking-rejoining enzymes"/>
    <property type="match status" value="1"/>
</dbReference>
<keyword evidence="1" id="KW-0233">DNA recombination</keyword>
<dbReference type="InterPro" id="IPR002104">
    <property type="entry name" value="Integrase_catalytic"/>
</dbReference>
<keyword evidence="4" id="KW-1185">Reference proteome</keyword>
<dbReference type="CDD" id="cd00397">
    <property type="entry name" value="DNA_BRE_C"/>
    <property type="match status" value="1"/>
</dbReference>
<protein>
    <submittedName>
        <fullName evidence="3">Tyrosine-type recombinase/integrase</fullName>
    </submittedName>
</protein>
<gene>
    <name evidence="3" type="ORF">KIH27_08040</name>
</gene>
<dbReference type="InterPro" id="IPR011010">
    <property type="entry name" value="DNA_brk_join_enz"/>
</dbReference>